<protein>
    <recommendedName>
        <fullName evidence="3">Smalltalk protein</fullName>
    </recommendedName>
</protein>
<dbReference type="EMBL" id="CAACYH010000004">
    <property type="protein sequence ID" value="VFB14941.1"/>
    <property type="molecule type" value="Genomic_DNA"/>
</dbReference>
<dbReference type="NCBIfam" id="NF033879">
    <property type="entry name" value="smalltalk"/>
    <property type="match status" value="1"/>
</dbReference>
<name>A0A449I683_9BACE</name>
<evidence type="ECO:0008006" key="3">
    <source>
        <dbReference type="Google" id="ProtNLM"/>
    </source>
</evidence>
<accession>A0A449I683</accession>
<dbReference type="InterPro" id="IPR045505">
    <property type="entry name" value="DUF6486"/>
</dbReference>
<dbReference type="Pfam" id="PF20096">
    <property type="entry name" value="DUF6486"/>
    <property type="match status" value="1"/>
</dbReference>
<gene>
    <name evidence="1" type="ORF">NCTC7812_02511</name>
</gene>
<evidence type="ECO:0000313" key="2">
    <source>
        <dbReference type="Proteomes" id="UP000396835"/>
    </source>
</evidence>
<dbReference type="GeneID" id="94549657"/>
<proteinExistence type="predicted"/>
<organism evidence="1 2">
    <name type="scientific">Prevotella heparinolytica</name>
    <dbReference type="NCBI Taxonomy" id="28113"/>
    <lineage>
        <taxon>Bacteria</taxon>
        <taxon>Pseudomonadati</taxon>
        <taxon>Bacteroidota</taxon>
        <taxon>Bacteroidia</taxon>
        <taxon>Bacteroidales</taxon>
        <taxon>Bacteroidaceae</taxon>
        <taxon>Bacteroides</taxon>
    </lineage>
</organism>
<reference evidence="1 2" key="1">
    <citation type="submission" date="2019-02" db="EMBL/GenBank/DDBJ databases">
        <authorList>
            <consortium name="Pathogen Informatics"/>
        </authorList>
    </citation>
    <scope>NUCLEOTIDE SEQUENCE [LARGE SCALE GENOMIC DNA]</scope>
    <source>
        <strain evidence="1 2">3012STDY7078512</strain>
    </source>
</reference>
<sequence length="36" mass="3834">MKQKSTTWDNVLKLIIALASALLGAFSTHAMTGSNL</sequence>
<dbReference type="Proteomes" id="UP000396835">
    <property type="component" value="Unassembled WGS sequence"/>
</dbReference>
<dbReference type="RefSeq" id="WP_164996211.1">
    <property type="nucleotide sequence ID" value="NZ_CAACYH010000004.1"/>
</dbReference>
<dbReference type="AlphaFoldDB" id="A0A449I683"/>
<evidence type="ECO:0000313" key="1">
    <source>
        <dbReference type="EMBL" id="VFB14941.1"/>
    </source>
</evidence>